<dbReference type="EMBL" id="UINC01091183">
    <property type="protein sequence ID" value="SVC43753.1"/>
    <property type="molecule type" value="Genomic_DNA"/>
</dbReference>
<sequence length="238" mass="27032">MSKGNKKLSKDTLILSLPAGLTCPGSKNCKAWVTLKDDKRVLNRGNECLFTCFAASEELRYPNVFNSRKYNFDLINNYVLNNDLKGLTELINESIKAKKKNINKVRIHESGDLYHPLYLEAFKNVARINKDLIFYCYSKSLKLFLNNTLPNNFFLTASYGGKYDYLIKDNFKRFSKVVFSEAEAIRLGLSIDTDDSHCYMDKGKNGFGLLLHGMQESGSVAAEALKVINRNKKQLAKV</sequence>
<dbReference type="InterPro" id="IPR020290">
    <property type="entry name" value="Gp88"/>
</dbReference>
<accession>A0A382M4B4</accession>
<evidence type="ECO:0000313" key="2">
    <source>
        <dbReference type="EMBL" id="SVC43753.1"/>
    </source>
</evidence>
<name>A0A382M4B4_9ZZZZ</name>
<proteinExistence type="predicted"/>
<dbReference type="Pfam" id="PF17338">
    <property type="entry name" value="GP88"/>
    <property type="match status" value="1"/>
</dbReference>
<dbReference type="AlphaFoldDB" id="A0A382M4B4"/>
<reference evidence="2" key="1">
    <citation type="submission" date="2018-05" db="EMBL/GenBank/DDBJ databases">
        <authorList>
            <person name="Lanie J.A."/>
            <person name="Ng W.-L."/>
            <person name="Kazmierczak K.M."/>
            <person name="Andrzejewski T.M."/>
            <person name="Davidsen T.M."/>
            <person name="Wayne K.J."/>
            <person name="Tettelin H."/>
            <person name="Glass J.I."/>
            <person name="Rusch D."/>
            <person name="Podicherti R."/>
            <person name="Tsui H.-C.T."/>
            <person name="Winkler M.E."/>
        </authorList>
    </citation>
    <scope>NUCLEOTIDE SEQUENCE</scope>
</reference>
<protein>
    <recommendedName>
        <fullName evidence="1">Gene product 88 domain-containing protein</fullName>
    </recommendedName>
</protein>
<organism evidence="2">
    <name type="scientific">marine metagenome</name>
    <dbReference type="NCBI Taxonomy" id="408172"/>
    <lineage>
        <taxon>unclassified sequences</taxon>
        <taxon>metagenomes</taxon>
        <taxon>ecological metagenomes</taxon>
    </lineage>
</organism>
<evidence type="ECO:0000259" key="1">
    <source>
        <dbReference type="Pfam" id="PF17338"/>
    </source>
</evidence>
<gene>
    <name evidence="2" type="ORF">METZ01_LOCUS296607</name>
</gene>
<feature type="domain" description="Gene product 88" evidence="1">
    <location>
        <begin position="2"/>
        <end position="223"/>
    </location>
</feature>